<dbReference type="PROSITE" id="PS50144">
    <property type="entry name" value="MATH"/>
    <property type="match status" value="1"/>
</dbReference>
<dbReference type="SUPFAM" id="SSF49599">
    <property type="entry name" value="TRAF domain-like"/>
    <property type="match status" value="1"/>
</dbReference>
<dbReference type="PROSITE" id="PS50097">
    <property type="entry name" value="BTB"/>
    <property type="match status" value="1"/>
</dbReference>
<dbReference type="Pfam" id="PF24570">
    <property type="entry name" value="BACK_BPM_SPOP"/>
    <property type="match status" value="1"/>
</dbReference>
<dbReference type="Gene3D" id="2.60.210.10">
    <property type="entry name" value="Apoptosis, Tumor Necrosis Factor Receptor Associated Protein 2, Chain A"/>
    <property type="match status" value="1"/>
</dbReference>
<dbReference type="SUPFAM" id="SSF54695">
    <property type="entry name" value="POZ domain"/>
    <property type="match status" value="1"/>
</dbReference>
<evidence type="ECO:0000256" key="2">
    <source>
        <dbReference type="ARBA" id="ARBA00010846"/>
    </source>
</evidence>
<dbReference type="PANTHER" id="PTHR26379:SF446">
    <property type="entry name" value="BTB_POZ AND MATH DOMAIN-CONTAINING PROTEIN 1"/>
    <property type="match status" value="1"/>
</dbReference>
<dbReference type="InterPro" id="IPR011333">
    <property type="entry name" value="SKP1/BTB/POZ_sf"/>
</dbReference>
<proteinExistence type="inferred from homology"/>
<dbReference type="InterPro" id="IPR056423">
    <property type="entry name" value="BACK_BPM_SPOP"/>
</dbReference>
<accession>A0ABC9BR90</accession>
<evidence type="ECO:0000256" key="1">
    <source>
        <dbReference type="ARBA" id="ARBA00004906"/>
    </source>
</evidence>
<dbReference type="InterPro" id="IPR002083">
    <property type="entry name" value="MATH/TRAF_dom"/>
</dbReference>
<reference evidence="6" key="1">
    <citation type="submission" date="2024-06" db="EMBL/GenBank/DDBJ databases">
        <authorList>
            <person name="Ryan C."/>
        </authorList>
    </citation>
    <scope>NUCLEOTIDE SEQUENCE [LARGE SCALE GENOMIC DNA]</scope>
</reference>
<evidence type="ECO:0000259" key="3">
    <source>
        <dbReference type="PROSITE" id="PS50097"/>
    </source>
</evidence>
<dbReference type="Gene3D" id="3.30.710.10">
    <property type="entry name" value="Potassium Channel Kv1.1, Chain A"/>
    <property type="match status" value="1"/>
</dbReference>
<dbReference type="Pfam" id="PF00651">
    <property type="entry name" value="BTB"/>
    <property type="match status" value="1"/>
</dbReference>
<comment type="pathway">
    <text evidence="1">Protein modification; protein ubiquitination.</text>
</comment>
<dbReference type="Proteomes" id="UP001497457">
    <property type="component" value="Chromosome 27b"/>
</dbReference>
<comment type="similarity">
    <text evidence="2">Belongs to the Tdpoz family.</text>
</comment>
<dbReference type="SMART" id="SM00225">
    <property type="entry name" value="BTB"/>
    <property type="match status" value="1"/>
</dbReference>
<dbReference type="PANTHER" id="PTHR26379">
    <property type="entry name" value="BTB/POZ AND MATH DOMAIN-CONTAINING PROTEIN 1"/>
    <property type="match status" value="1"/>
</dbReference>
<dbReference type="CDD" id="cd00121">
    <property type="entry name" value="MATH"/>
    <property type="match status" value="1"/>
</dbReference>
<reference evidence="5 6" key="2">
    <citation type="submission" date="2024-10" db="EMBL/GenBank/DDBJ databases">
        <authorList>
            <person name="Ryan C."/>
        </authorList>
    </citation>
    <scope>NUCLEOTIDE SEQUENCE [LARGE SCALE GENOMIC DNA]</scope>
</reference>
<dbReference type="InterPro" id="IPR008974">
    <property type="entry name" value="TRAF-like"/>
</dbReference>
<sequence length="325" mass="35860">MLDSGFTEFKLDLEATKDLAVGDSILSDEFSAGGHIWRVNCYPHGDDGVYLELYLRLVSKSRNVKAIFEAFLMDRDGAPSSSHSQRSSVHVYPPPDGSGWGFPRFVRRSDLEPGNATFIVGVVVLRDEKNPIAVPSSDIVGHLSRLLDGADGSDLSFAVGGETFHAHRVVLAARSPVFKAQLLGSMAEATMRCITLHEIKPATFQILLRFIYTDALPGDEELAIESSSTAAIEVFQDLVAAADMYQLERMKLVCAQKLWESISPENVATILGCAETHSCPELKSRCLEFFVVEKNFKVAVLTEGYLRLMQSFPSVIDEIRERLQA</sequence>
<evidence type="ECO:0000259" key="4">
    <source>
        <dbReference type="PROSITE" id="PS50144"/>
    </source>
</evidence>
<protein>
    <submittedName>
        <fullName evidence="5">Uncharacterized protein</fullName>
    </submittedName>
</protein>
<feature type="domain" description="MATH" evidence="4">
    <location>
        <begin position="6"/>
        <end position="129"/>
    </location>
</feature>
<feature type="domain" description="BTB" evidence="3">
    <location>
        <begin position="153"/>
        <end position="220"/>
    </location>
</feature>
<dbReference type="Pfam" id="PF22486">
    <property type="entry name" value="MATH_2"/>
    <property type="match status" value="1"/>
</dbReference>
<dbReference type="AlphaFoldDB" id="A0ABC9BR90"/>
<gene>
    <name evidence="5" type="ORF">URODEC1_LOCUS67323</name>
</gene>
<dbReference type="EMBL" id="OZ075137">
    <property type="protein sequence ID" value="CAL5005197.1"/>
    <property type="molecule type" value="Genomic_DNA"/>
</dbReference>
<name>A0ABC9BR90_9POAL</name>
<dbReference type="InterPro" id="IPR045005">
    <property type="entry name" value="BPM1-6"/>
</dbReference>
<organism evidence="5 6">
    <name type="scientific">Urochloa decumbens</name>
    <dbReference type="NCBI Taxonomy" id="240449"/>
    <lineage>
        <taxon>Eukaryota</taxon>
        <taxon>Viridiplantae</taxon>
        <taxon>Streptophyta</taxon>
        <taxon>Embryophyta</taxon>
        <taxon>Tracheophyta</taxon>
        <taxon>Spermatophyta</taxon>
        <taxon>Magnoliopsida</taxon>
        <taxon>Liliopsida</taxon>
        <taxon>Poales</taxon>
        <taxon>Poaceae</taxon>
        <taxon>PACMAD clade</taxon>
        <taxon>Panicoideae</taxon>
        <taxon>Panicodae</taxon>
        <taxon>Paniceae</taxon>
        <taxon>Melinidinae</taxon>
        <taxon>Urochloa</taxon>
    </lineage>
</organism>
<evidence type="ECO:0000313" key="6">
    <source>
        <dbReference type="Proteomes" id="UP001497457"/>
    </source>
</evidence>
<keyword evidence="6" id="KW-1185">Reference proteome</keyword>
<dbReference type="InterPro" id="IPR000210">
    <property type="entry name" value="BTB/POZ_dom"/>
</dbReference>
<dbReference type="Gene3D" id="1.25.40.420">
    <property type="match status" value="1"/>
</dbReference>
<evidence type="ECO:0000313" key="5">
    <source>
        <dbReference type="EMBL" id="CAL5005197.1"/>
    </source>
</evidence>